<dbReference type="EMBL" id="MBUA01000001">
    <property type="protein sequence ID" value="MBC6489931.1"/>
    <property type="molecule type" value="Genomic_DNA"/>
</dbReference>
<sequence>MRRGINSFLVVCMILWQGSVTNIHAQMQDSLLMLSESQYLAIIRNFHPYLQQAGLAVKQAKAAVRESRGAFDPVLGTGFERKTFDDKLYYSYFNPEITIPTWYGIELFGGAEEVLGDRVTPEKTMGQSSYLGISVPLGKDLVLDKRRAVLRQSRVILQQTRAEQRNMANDLIQEALVAYWNWVKQYQVYRILKQAVEVNADRYRYIRIEAEQGLRAAIDTTEALTQLQQFQLSESEAGLAFLNAGLELSNFLWLDEKDVFAWSNRIIPDTTWVNEQGWITEIPALDEFVTSARMEHPKLQSYRYKLDVLDIEKRLKFQSLLPKMDLKYNLINKGYNALNKVDGAFLQNNYKFGFDFQMPLFLRQGRGAYQQSLIKIRQSNLELDQVQWEIENKIRNYYNELMALRNQINIYENAYRNYQRLFRAEELRFKIGESTLFLLNSRENKMLEAQQKLLDLKTKWYKSQAGLLWAGGRLGIPVLDTE</sequence>
<evidence type="ECO:0000256" key="7">
    <source>
        <dbReference type="ARBA" id="ARBA00023237"/>
    </source>
</evidence>
<evidence type="ECO:0000256" key="8">
    <source>
        <dbReference type="SAM" id="Coils"/>
    </source>
</evidence>
<feature type="coiled-coil region" evidence="8">
    <location>
        <begin position="376"/>
        <end position="459"/>
    </location>
</feature>
<dbReference type="Proteomes" id="UP000765802">
    <property type="component" value="Unassembled WGS sequence"/>
</dbReference>
<dbReference type="PANTHER" id="PTHR30026">
    <property type="entry name" value="OUTER MEMBRANE PROTEIN TOLC"/>
    <property type="match status" value="1"/>
</dbReference>
<dbReference type="PANTHER" id="PTHR30026:SF20">
    <property type="entry name" value="OUTER MEMBRANE PROTEIN TOLC"/>
    <property type="match status" value="1"/>
</dbReference>
<evidence type="ECO:0000313" key="10">
    <source>
        <dbReference type="Proteomes" id="UP000765802"/>
    </source>
</evidence>
<evidence type="ECO:0000256" key="4">
    <source>
        <dbReference type="ARBA" id="ARBA00022452"/>
    </source>
</evidence>
<dbReference type="InterPro" id="IPR051906">
    <property type="entry name" value="TolC-like"/>
</dbReference>
<proteinExistence type="inferred from homology"/>
<dbReference type="Gene3D" id="1.20.1600.10">
    <property type="entry name" value="Outer membrane efflux proteins (OEP)"/>
    <property type="match status" value="1"/>
</dbReference>
<accession>A0ABR7M4J1</accession>
<gene>
    <name evidence="9" type="ORF">BC349_03055</name>
</gene>
<evidence type="ECO:0000256" key="2">
    <source>
        <dbReference type="ARBA" id="ARBA00007613"/>
    </source>
</evidence>
<name>A0ABR7M4J1_9BACT</name>
<evidence type="ECO:0000256" key="6">
    <source>
        <dbReference type="ARBA" id="ARBA00023136"/>
    </source>
</evidence>
<comment type="similarity">
    <text evidence="2">Belongs to the outer membrane factor (OMF) (TC 1.B.17) family.</text>
</comment>
<keyword evidence="5" id="KW-0812">Transmembrane</keyword>
<comment type="caution">
    <text evidence="9">The sequence shown here is derived from an EMBL/GenBank/DDBJ whole genome shotgun (WGS) entry which is preliminary data.</text>
</comment>
<evidence type="ECO:0000256" key="5">
    <source>
        <dbReference type="ARBA" id="ARBA00022692"/>
    </source>
</evidence>
<keyword evidence="3" id="KW-0813">Transport</keyword>
<dbReference type="Pfam" id="PF02321">
    <property type="entry name" value="OEP"/>
    <property type="match status" value="1"/>
</dbReference>
<dbReference type="InterPro" id="IPR003423">
    <property type="entry name" value="OMP_efflux"/>
</dbReference>
<keyword evidence="4" id="KW-1134">Transmembrane beta strand</keyword>
<keyword evidence="10" id="KW-1185">Reference proteome</keyword>
<evidence type="ECO:0000256" key="3">
    <source>
        <dbReference type="ARBA" id="ARBA00022448"/>
    </source>
</evidence>
<dbReference type="SUPFAM" id="SSF56954">
    <property type="entry name" value="Outer membrane efflux proteins (OEP)"/>
    <property type="match status" value="1"/>
</dbReference>
<keyword evidence="8" id="KW-0175">Coiled coil</keyword>
<comment type="subcellular location">
    <subcellularLocation>
        <location evidence="1">Cell outer membrane</location>
    </subcellularLocation>
</comment>
<protein>
    <recommendedName>
        <fullName evidence="11">Outer membrane protein TolC</fullName>
    </recommendedName>
</protein>
<keyword evidence="6" id="KW-0472">Membrane</keyword>
<keyword evidence="7" id="KW-0998">Cell outer membrane</keyword>
<reference evidence="9 10" key="1">
    <citation type="submission" date="2016-07" db="EMBL/GenBank/DDBJ databases">
        <title>Genome analysis of Flavihumibacter stibioxidans YS-17.</title>
        <authorList>
            <person name="Shi K."/>
            <person name="Han Y."/>
            <person name="Wang G."/>
        </authorList>
    </citation>
    <scope>NUCLEOTIDE SEQUENCE [LARGE SCALE GENOMIC DNA]</scope>
    <source>
        <strain evidence="9 10">YS-17</strain>
    </source>
</reference>
<dbReference type="RefSeq" id="WP_187255264.1">
    <property type="nucleotide sequence ID" value="NZ_JBHULF010000006.1"/>
</dbReference>
<evidence type="ECO:0008006" key="11">
    <source>
        <dbReference type="Google" id="ProtNLM"/>
    </source>
</evidence>
<organism evidence="9 10">
    <name type="scientific">Flavihumibacter stibioxidans</name>
    <dbReference type="NCBI Taxonomy" id="1834163"/>
    <lineage>
        <taxon>Bacteria</taxon>
        <taxon>Pseudomonadati</taxon>
        <taxon>Bacteroidota</taxon>
        <taxon>Chitinophagia</taxon>
        <taxon>Chitinophagales</taxon>
        <taxon>Chitinophagaceae</taxon>
        <taxon>Flavihumibacter</taxon>
    </lineage>
</organism>
<evidence type="ECO:0000256" key="1">
    <source>
        <dbReference type="ARBA" id="ARBA00004442"/>
    </source>
</evidence>
<evidence type="ECO:0000313" key="9">
    <source>
        <dbReference type="EMBL" id="MBC6489931.1"/>
    </source>
</evidence>